<proteinExistence type="predicted"/>
<dbReference type="STRING" id="320771.Cflav_PD4099"/>
<name>B9XH09_PEDPL</name>
<dbReference type="InterPro" id="IPR017836">
    <property type="entry name" value="Hopanoid_biosynth-assoc_HpnK"/>
</dbReference>
<dbReference type="GO" id="GO:0046872">
    <property type="term" value="F:metal ion binding"/>
    <property type="evidence" value="ECO:0007669"/>
    <property type="project" value="UniProtKB-KW"/>
</dbReference>
<gene>
    <name evidence="6" type="ORF">Cflav_PD4099</name>
</gene>
<keyword evidence="3" id="KW-0378">Hydrolase</keyword>
<dbReference type="NCBIfam" id="TIGR03473">
    <property type="entry name" value="HpnK"/>
    <property type="match status" value="1"/>
</dbReference>
<evidence type="ECO:0000313" key="6">
    <source>
        <dbReference type="EMBL" id="EEF60930.1"/>
    </source>
</evidence>
<sequence>MARLENARRLIVNADDFGRSHSINQAVIHAHREGILTTGSLMVNEPACDEAVALARENPRLGVGLHLSLLCGRSALTPEKIPGLVNEKAEFGNEPAAVGFRYFSRRSLHEQLRAEIHEQFKRFRATGLVMDHVNGHLHMHLHPTVFRILMEDAKELGIERLRLTRDPFRLNAKLVSGQWLYRGSHAFIYLCLSGRARPHLQKRGIRHTHKVFGLLQNAKVDERYLTKLLPHLPKGDSELYSHPSLDEFRNEYEALISPKVKELVTQLGIQLIRYQDL</sequence>
<evidence type="ECO:0000256" key="5">
    <source>
        <dbReference type="ARBA" id="ARBA00023277"/>
    </source>
</evidence>
<dbReference type="PANTHER" id="PTHR31609">
    <property type="entry name" value="YDJC DEACETYLASE FAMILY MEMBER"/>
    <property type="match status" value="1"/>
</dbReference>
<dbReference type="CDD" id="cd10804">
    <property type="entry name" value="YdjC_HpnK_like"/>
    <property type="match status" value="1"/>
</dbReference>
<keyword evidence="4" id="KW-0460">Magnesium</keyword>
<evidence type="ECO:0000256" key="1">
    <source>
        <dbReference type="ARBA" id="ARBA00001946"/>
    </source>
</evidence>
<comment type="caution">
    <text evidence="6">The sequence shown here is derived from an EMBL/GenBank/DDBJ whole genome shotgun (WGS) entry which is preliminary data.</text>
</comment>
<reference evidence="6 7" key="1">
    <citation type="journal article" date="2011" name="J. Bacteriol.">
        <title>Genome sequence of 'Pedosphaera parvula' Ellin514, an aerobic Verrucomicrobial isolate from pasture soil.</title>
        <authorList>
            <person name="Kant R."/>
            <person name="van Passel M.W."/>
            <person name="Sangwan P."/>
            <person name="Palva A."/>
            <person name="Lucas S."/>
            <person name="Copeland A."/>
            <person name="Lapidus A."/>
            <person name="Glavina Del Rio T."/>
            <person name="Dalin E."/>
            <person name="Tice H."/>
            <person name="Bruce D."/>
            <person name="Goodwin L."/>
            <person name="Pitluck S."/>
            <person name="Chertkov O."/>
            <person name="Larimer F.W."/>
            <person name="Land M.L."/>
            <person name="Hauser L."/>
            <person name="Brettin T.S."/>
            <person name="Detter J.C."/>
            <person name="Han S."/>
            <person name="de Vos W.M."/>
            <person name="Janssen P.H."/>
            <person name="Smidt H."/>
        </authorList>
    </citation>
    <scope>NUCLEOTIDE SEQUENCE [LARGE SCALE GENOMIC DNA]</scope>
    <source>
        <strain evidence="6 7">Ellin514</strain>
    </source>
</reference>
<dbReference type="RefSeq" id="WP_007415105.1">
    <property type="nucleotide sequence ID" value="NZ_ABOX02000013.1"/>
</dbReference>
<evidence type="ECO:0000313" key="7">
    <source>
        <dbReference type="Proteomes" id="UP000003688"/>
    </source>
</evidence>
<dbReference type="Proteomes" id="UP000003688">
    <property type="component" value="Unassembled WGS sequence"/>
</dbReference>
<accession>B9XH09</accession>
<dbReference type="SUPFAM" id="SSF88713">
    <property type="entry name" value="Glycoside hydrolase/deacetylase"/>
    <property type="match status" value="1"/>
</dbReference>
<dbReference type="GO" id="GO:0005975">
    <property type="term" value="P:carbohydrate metabolic process"/>
    <property type="evidence" value="ECO:0007669"/>
    <property type="project" value="InterPro"/>
</dbReference>
<keyword evidence="5" id="KW-0119">Carbohydrate metabolism</keyword>
<dbReference type="Pfam" id="PF04794">
    <property type="entry name" value="YdjC"/>
    <property type="match status" value="1"/>
</dbReference>
<dbReference type="OrthoDB" id="276522at2"/>
<keyword evidence="2" id="KW-0479">Metal-binding</keyword>
<dbReference type="GO" id="GO:0016787">
    <property type="term" value="F:hydrolase activity"/>
    <property type="evidence" value="ECO:0007669"/>
    <property type="project" value="UniProtKB-KW"/>
</dbReference>
<comment type="cofactor">
    <cofactor evidence="1">
        <name>Mg(2+)</name>
        <dbReference type="ChEBI" id="CHEBI:18420"/>
    </cofactor>
</comment>
<dbReference type="Gene3D" id="3.20.20.370">
    <property type="entry name" value="Glycoside hydrolase/deacetylase"/>
    <property type="match status" value="1"/>
</dbReference>
<dbReference type="EMBL" id="ABOX02000013">
    <property type="protein sequence ID" value="EEF60930.1"/>
    <property type="molecule type" value="Genomic_DNA"/>
</dbReference>
<evidence type="ECO:0000256" key="2">
    <source>
        <dbReference type="ARBA" id="ARBA00022723"/>
    </source>
</evidence>
<evidence type="ECO:0000256" key="4">
    <source>
        <dbReference type="ARBA" id="ARBA00022842"/>
    </source>
</evidence>
<keyword evidence="7" id="KW-1185">Reference proteome</keyword>
<dbReference type="InterPro" id="IPR011330">
    <property type="entry name" value="Glyco_hydro/deAcase_b/a-brl"/>
</dbReference>
<dbReference type="AlphaFoldDB" id="B9XH09"/>
<dbReference type="PANTHER" id="PTHR31609:SF1">
    <property type="entry name" value="CARBOHYDRATE DEACETYLASE"/>
    <property type="match status" value="1"/>
</dbReference>
<dbReference type="GO" id="GO:0019213">
    <property type="term" value="F:deacetylase activity"/>
    <property type="evidence" value="ECO:0007669"/>
    <property type="project" value="TreeGrafter"/>
</dbReference>
<protein>
    <submittedName>
        <fullName evidence="6">Hopanoid biosynthesis associated protein HpnK</fullName>
    </submittedName>
</protein>
<organism evidence="6 7">
    <name type="scientific">Pedosphaera parvula (strain Ellin514)</name>
    <dbReference type="NCBI Taxonomy" id="320771"/>
    <lineage>
        <taxon>Bacteria</taxon>
        <taxon>Pseudomonadati</taxon>
        <taxon>Verrucomicrobiota</taxon>
        <taxon>Pedosphaerae</taxon>
        <taxon>Pedosphaerales</taxon>
        <taxon>Pedosphaeraceae</taxon>
        <taxon>Pedosphaera</taxon>
    </lineage>
</organism>
<evidence type="ECO:0000256" key="3">
    <source>
        <dbReference type="ARBA" id="ARBA00022801"/>
    </source>
</evidence>
<dbReference type="InterPro" id="IPR006879">
    <property type="entry name" value="YdjC-like"/>
</dbReference>